<dbReference type="Proteomes" id="UP001208570">
    <property type="component" value="Unassembled WGS sequence"/>
</dbReference>
<evidence type="ECO:0000313" key="1">
    <source>
        <dbReference type="EMBL" id="KAK2154888.1"/>
    </source>
</evidence>
<protein>
    <submittedName>
        <fullName evidence="1">Uncharacterized protein</fullName>
    </submittedName>
</protein>
<proteinExistence type="predicted"/>
<keyword evidence="2" id="KW-1185">Reference proteome</keyword>
<sequence>MLRRSVVLQLQDPARGAHLPFQKHHQYRRKQTKSTQRVTNCRFKQLLFDSLPANLSVRAEFLTAGIQALSPTSKSAVNRRLGIYSPNSKRRLEFDSSIAAIVSRSNY</sequence>
<reference evidence="1" key="1">
    <citation type="journal article" date="2023" name="Mol. Biol. Evol.">
        <title>Third-Generation Sequencing Reveals the Adaptive Role of the Epigenome in Three Deep-Sea Polychaetes.</title>
        <authorList>
            <person name="Perez M."/>
            <person name="Aroh O."/>
            <person name="Sun Y."/>
            <person name="Lan Y."/>
            <person name="Juniper S.K."/>
            <person name="Young C.R."/>
            <person name="Angers B."/>
            <person name="Qian P.Y."/>
        </authorList>
    </citation>
    <scope>NUCLEOTIDE SEQUENCE</scope>
    <source>
        <strain evidence="1">P08H-3</strain>
    </source>
</reference>
<organism evidence="1 2">
    <name type="scientific">Paralvinella palmiformis</name>
    <dbReference type="NCBI Taxonomy" id="53620"/>
    <lineage>
        <taxon>Eukaryota</taxon>
        <taxon>Metazoa</taxon>
        <taxon>Spiralia</taxon>
        <taxon>Lophotrochozoa</taxon>
        <taxon>Annelida</taxon>
        <taxon>Polychaeta</taxon>
        <taxon>Sedentaria</taxon>
        <taxon>Canalipalpata</taxon>
        <taxon>Terebellida</taxon>
        <taxon>Terebelliformia</taxon>
        <taxon>Alvinellidae</taxon>
        <taxon>Paralvinella</taxon>
    </lineage>
</organism>
<gene>
    <name evidence="1" type="ORF">LSH36_255g05052</name>
</gene>
<evidence type="ECO:0000313" key="2">
    <source>
        <dbReference type="Proteomes" id="UP001208570"/>
    </source>
</evidence>
<accession>A0AAD9JLX8</accession>
<comment type="caution">
    <text evidence="1">The sequence shown here is derived from an EMBL/GenBank/DDBJ whole genome shotgun (WGS) entry which is preliminary data.</text>
</comment>
<dbReference type="EMBL" id="JAODUP010000255">
    <property type="protein sequence ID" value="KAK2154888.1"/>
    <property type="molecule type" value="Genomic_DNA"/>
</dbReference>
<dbReference type="AlphaFoldDB" id="A0AAD9JLX8"/>
<name>A0AAD9JLX8_9ANNE</name>